<reference evidence="1 2" key="1">
    <citation type="journal article" date="2022" name="Res Sq">
        <title>Evolution of multicellular longitudinally dividing oral cavity symbionts (Neisseriaceae).</title>
        <authorList>
            <person name="Nyongesa S."/>
            <person name="Weber P."/>
            <person name="Bernet E."/>
            <person name="Pullido F."/>
            <person name="Nieckarz M."/>
            <person name="Delaby M."/>
            <person name="Nieves C."/>
            <person name="Viehboeck T."/>
            <person name="Krause N."/>
            <person name="Rivera-Millot A."/>
            <person name="Nakamura A."/>
            <person name="Vischer N."/>
            <person name="VanNieuwenhze M."/>
            <person name="Brun Y."/>
            <person name="Cava F."/>
            <person name="Bulgheresi S."/>
            <person name="Veyrier F."/>
        </authorList>
    </citation>
    <scope>NUCLEOTIDE SEQUENCE [LARGE SCALE GENOMIC DNA]</scope>
    <source>
        <strain evidence="1 2">CCUG 63373m</strain>
    </source>
</reference>
<keyword evidence="2" id="KW-1185">Reference proteome</keyword>
<accession>A0ABY4DR19</accession>
<dbReference type="Proteomes" id="UP000829817">
    <property type="component" value="Chromosome"/>
</dbReference>
<dbReference type="NCBIfam" id="TIGR01630">
    <property type="entry name" value="psiM2_ORF9"/>
    <property type="match status" value="1"/>
</dbReference>
<proteinExistence type="predicted"/>
<protein>
    <submittedName>
        <fullName evidence="1">Phage terminase large subunit</fullName>
    </submittedName>
</protein>
<dbReference type="InterPro" id="IPR006517">
    <property type="entry name" value="Phage_terminase_lsu-like_C"/>
</dbReference>
<name>A0ABY4DR19_9NEIS</name>
<organism evidence="1 2">
    <name type="scientific">Uruburuella testudinis</name>
    <dbReference type="NCBI Taxonomy" id="1282863"/>
    <lineage>
        <taxon>Bacteria</taxon>
        <taxon>Pseudomonadati</taxon>
        <taxon>Pseudomonadota</taxon>
        <taxon>Betaproteobacteria</taxon>
        <taxon>Neisseriales</taxon>
        <taxon>Neisseriaceae</taxon>
        <taxon>Uruburuella</taxon>
    </lineage>
</organism>
<dbReference type="RefSeq" id="WP_244784243.1">
    <property type="nucleotide sequence ID" value="NZ_CP091508.1"/>
</dbReference>
<evidence type="ECO:0000313" key="1">
    <source>
        <dbReference type="EMBL" id="UOO81179.1"/>
    </source>
</evidence>
<dbReference type="EMBL" id="CP091508">
    <property type="protein sequence ID" value="UOO81179.1"/>
    <property type="molecule type" value="Genomic_DNA"/>
</dbReference>
<dbReference type="Gene3D" id="3.30.420.240">
    <property type="match status" value="1"/>
</dbReference>
<dbReference type="Gene3D" id="3.40.50.300">
    <property type="entry name" value="P-loop containing nucleotide triphosphate hydrolases"/>
    <property type="match status" value="1"/>
</dbReference>
<evidence type="ECO:0000313" key="2">
    <source>
        <dbReference type="Proteomes" id="UP000829817"/>
    </source>
</evidence>
<gene>
    <name evidence="1" type="primary">terL</name>
    <name evidence="1" type="ORF">LVJ83_09365</name>
</gene>
<dbReference type="InterPro" id="IPR027417">
    <property type="entry name" value="P-loop_NTPase"/>
</dbReference>
<sequence>MTQKKITKAQLRERMESIRLDLVQRIEAEDAGLSDAPADIAARRARVFDAKTGFRFFLETYFPHHIRGDSWSAFHDYLIDEVVPNMTVSPEAEAEAVAAPRGEAKTTIGVQIKALWDEIRHAKHNVVIISDVEDQAAGSVEVIKTELTENKRLALDFPEVCGVGRRWRVGEIITKQGNKIKAYGSGMKLRGTKHGARRPDMAYLDDIENDENVETPKQRAKLMDWLNKAVLPLGAAGEKYDVLYVGTILHYDSVLNRVLENAFWNSRRFQAVVSWPDDMALWDEWEAIYKHEGRKAAAAFYEAHAAEMVAGSKVSWAQRPLLLLMTIRARIGKAAFDCEYQNEPVSGEDAIFANTIDAALFADKDLPGDLIWFGALDPSLGKRNANRDPSAILIGGWHRPTVTLYVAAAQIRRRVPDKIIADVIGLQKQYKCRLWAVEVVQFQEFLKTELTKRGLQQGVPIPARGVKPTADKVLRIESVQPHMENGHIKIHKDCAELIDQLRRFPKHAHDDGPDALQMLFELAAGNAAPIEWHSVADDDFDDNDYKSKWSR</sequence>